<feature type="chain" id="PRO_5022972439" description="Lipoprotein" evidence="1">
    <location>
        <begin position="20"/>
        <end position="141"/>
    </location>
</feature>
<organism evidence="2 3">
    <name type="scientific">Pseudomonas fluorescens</name>
    <dbReference type="NCBI Taxonomy" id="294"/>
    <lineage>
        <taxon>Bacteria</taxon>
        <taxon>Pseudomonadati</taxon>
        <taxon>Pseudomonadota</taxon>
        <taxon>Gammaproteobacteria</taxon>
        <taxon>Pseudomonadales</taxon>
        <taxon>Pseudomonadaceae</taxon>
        <taxon>Pseudomonas</taxon>
    </lineage>
</organism>
<dbReference type="OrthoDB" id="6983232at2"/>
<dbReference type="Proteomes" id="UP000326729">
    <property type="component" value="Unassembled WGS sequence"/>
</dbReference>
<evidence type="ECO:0000313" key="3">
    <source>
        <dbReference type="Proteomes" id="UP000326729"/>
    </source>
</evidence>
<reference evidence="2 3" key="1">
    <citation type="submission" date="2019-09" db="EMBL/GenBank/DDBJ databases">
        <authorList>
            <person name="Chandra G."/>
            <person name="Truman W A."/>
        </authorList>
    </citation>
    <scope>NUCLEOTIDE SEQUENCE [LARGE SCALE GENOMIC DNA]</scope>
    <source>
        <strain evidence="2">PS659</strain>
    </source>
</reference>
<dbReference type="AlphaFoldDB" id="A0A5E6TWJ7"/>
<protein>
    <recommendedName>
        <fullName evidence="4">Lipoprotein</fullName>
    </recommendedName>
</protein>
<evidence type="ECO:0000313" key="2">
    <source>
        <dbReference type="EMBL" id="VVM95363.1"/>
    </source>
</evidence>
<name>A0A5E6TWJ7_PSEFL</name>
<keyword evidence="1" id="KW-0732">Signal</keyword>
<dbReference type="EMBL" id="CABVGY010000016">
    <property type="protein sequence ID" value="VVM95363.1"/>
    <property type="molecule type" value="Genomic_DNA"/>
</dbReference>
<feature type="signal peptide" evidence="1">
    <location>
        <begin position="1"/>
        <end position="19"/>
    </location>
</feature>
<proteinExistence type="predicted"/>
<evidence type="ECO:0000256" key="1">
    <source>
        <dbReference type="SAM" id="SignalP"/>
    </source>
</evidence>
<gene>
    <name evidence="2" type="ORF">PS659_03066</name>
</gene>
<sequence precursor="true">MNTKAIIVIACLSPAWAFAQGCDVITRSQSASVPAIETHSCYEYQGMPGDSINWSCSNESKDMLSTSKNNVGQCADHYRATCLATLTQEALANPRSISKDKNSKSINIPDNAQIITYYYDTEHLAQARIDCETGGGRWKSR</sequence>
<evidence type="ECO:0008006" key="4">
    <source>
        <dbReference type="Google" id="ProtNLM"/>
    </source>
</evidence>
<accession>A0A5E6TWJ7</accession>
<dbReference type="RefSeq" id="WP_150716836.1">
    <property type="nucleotide sequence ID" value="NZ_CABVGY010000016.1"/>
</dbReference>
<dbReference type="PROSITE" id="PS51257">
    <property type="entry name" value="PROKAR_LIPOPROTEIN"/>
    <property type="match status" value="1"/>
</dbReference>